<gene>
    <name evidence="1" type="ORF">SGA01_77150</name>
</gene>
<dbReference type="Proteomes" id="UP000315226">
    <property type="component" value="Unassembled WGS sequence"/>
</dbReference>
<dbReference type="AlphaFoldDB" id="A0A4Y3S1L7"/>
<comment type="caution">
    <text evidence="1">The sequence shown here is derived from an EMBL/GenBank/DDBJ whole genome shotgun (WGS) entry which is preliminary data.</text>
</comment>
<dbReference type="RefSeq" id="WP_167534282.1">
    <property type="nucleotide sequence ID" value="NZ_BJMN01000078.1"/>
</dbReference>
<organism evidence="1 2">
    <name type="scientific">Streptomyces gardneri</name>
    <dbReference type="NCBI Taxonomy" id="66892"/>
    <lineage>
        <taxon>Bacteria</taxon>
        <taxon>Bacillati</taxon>
        <taxon>Actinomycetota</taxon>
        <taxon>Actinomycetes</taxon>
        <taxon>Kitasatosporales</taxon>
        <taxon>Streptomycetaceae</taxon>
        <taxon>Streptomyces</taxon>
    </lineage>
</organism>
<dbReference type="EMBL" id="BJMN01000078">
    <property type="protein sequence ID" value="GEB62110.1"/>
    <property type="molecule type" value="Genomic_DNA"/>
</dbReference>
<protein>
    <submittedName>
        <fullName evidence="1">Uncharacterized protein</fullName>
    </submittedName>
</protein>
<sequence length="57" mass="6090">MHIARAEVLISEAVEAPEVGANCALTGGVWWSYYDETEVRSASGLDIDHLVSARATA</sequence>
<keyword evidence="2" id="KW-1185">Reference proteome</keyword>
<accession>A0A4Y3S1L7</accession>
<evidence type="ECO:0000313" key="2">
    <source>
        <dbReference type="Proteomes" id="UP000315226"/>
    </source>
</evidence>
<proteinExistence type="predicted"/>
<name>A0A4Y3S1L7_9ACTN</name>
<evidence type="ECO:0000313" key="1">
    <source>
        <dbReference type="EMBL" id="GEB62110.1"/>
    </source>
</evidence>
<reference evidence="1 2" key="1">
    <citation type="submission" date="2019-06" db="EMBL/GenBank/DDBJ databases">
        <title>Whole genome shotgun sequence of Streptomyces gardneri NBRC 12865.</title>
        <authorList>
            <person name="Hosoyama A."/>
            <person name="Uohara A."/>
            <person name="Ohji S."/>
            <person name="Ichikawa N."/>
        </authorList>
    </citation>
    <scope>NUCLEOTIDE SEQUENCE [LARGE SCALE GENOMIC DNA]</scope>
    <source>
        <strain evidence="1 2">NBRC 12865</strain>
    </source>
</reference>